<dbReference type="RefSeq" id="WP_162446402.1">
    <property type="nucleotide sequence ID" value="NZ_CP048222.1"/>
</dbReference>
<dbReference type="AlphaFoldDB" id="A0A6C0GRC2"/>
<evidence type="ECO:0000313" key="4">
    <source>
        <dbReference type="Proteomes" id="UP000480178"/>
    </source>
</evidence>
<feature type="transmembrane region" description="Helical" evidence="1">
    <location>
        <begin position="7"/>
        <end position="27"/>
    </location>
</feature>
<evidence type="ECO:0000256" key="1">
    <source>
        <dbReference type="SAM" id="Phobius"/>
    </source>
</evidence>
<keyword evidence="1" id="KW-0812">Transmembrane</keyword>
<dbReference type="Pfam" id="PF02470">
    <property type="entry name" value="MlaD"/>
    <property type="match status" value="1"/>
</dbReference>
<dbReference type="PANTHER" id="PTHR33371">
    <property type="entry name" value="INTERMEMBRANE PHOSPHOLIPID TRANSPORT SYSTEM BINDING PROTEIN MLAD-RELATED"/>
    <property type="match status" value="1"/>
</dbReference>
<dbReference type="EMBL" id="CP048222">
    <property type="protein sequence ID" value="QHT70424.1"/>
    <property type="molecule type" value="Genomic_DNA"/>
</dbReference>
<keyword evidence="4" id="KW-1185">Reference proteome</keyword>
<reference evidence="3 4" key="1">
    <citation type="submission" date="2020-01" db="EMBL/GenBank/DDBJ databases">
        <authorList>
            <person name="Kim M.K."/>
        </authorList>
    </citation>
    <scope>NUCLEOTIDE SEQUENCE [LARGE SCALE GENOMIC DNA]</scope>
    <source>
        <strain evidence="3 4">172606-1</strain>
    </source>
</reference>
<keyword evidence="1" id="KW-1133">Transmembrane helix</keyword>
<dbReference type="InterPro" id="IPR003399">
    <property type="entry name" value="Mce/MlaD"/>
</dbReference>
<dbReference type="PANTHER" id="PTHR33371:SF4">
    <property type="entry name" value="INTERMEMBRANE PHOSPHOLIPID TRANSPORT SYSTEM BINDING PROTEIN MLAD"/>
    <property type="match status" value="1"/>
</dbReference>
<proteinExistence type="predicted"/>
<dbReference type="Gene3D" id="1.10.287.950">
    <property type="entry name" value="Methyl-accepting chemotaxis protein"/>
    <property type="match status" value="1"/>
</dbReference>
<name>A0A6C0GRC2_9BACT</name>
<evidence type="ECO:0000313" key="3">
    <source>
        <dbReference type="EMBL" id="QHT70424.1"/>
    </source>
</evidence>
<organism evidence="3 4">
    <name type="scientific">Rhodocytophaga rosea</name>
    <dbReference type="NCBI Taxonomy" id="2704465"/>
    <lineage>
        <taxon>Bacteria</taxon>
        <taxon>Pseudomonadati</taxon>
        <taxon>Bacteroidota</taxon>
        <taxon>Cytophagia</taxon>
        <taxon>Cytophagales</taxon>
        <taxon>Rhodocytophagaceae</taxon>
        <taxon>Rhodocytophaga</taxon>
    </lineage>
</organism>
<protein>
    <submittedName>
        <fullName evidence="3">MCE family protein</fullName>
    </submittedName>
</protein>
<keyword evidence="1" id="KW-0472">Membrane</keyword>
<sequence length="315" mass="34186">MKISKEVKVGLLAIVSGIVLYLGFNFLKGVDFFSPNNSYYAVYDNIDGLTVSNPVTLNGLAVGRVKEITILQNRNNKLLVTLDIDRKIALSDSTTAMLASSGVLGGKYINLIVGPVTRVKESDDTLRSAKEQGIAEIIQAKATPLAQNLDSAIHNINQLVKQFQGVTQTIDATLLSMKKTSSSLNNTLDSNDDAIKGIMSNLNTLSTTLNDSRTGIKPIMRNLNNFTDTLQRMQLAKAVDNANASIASLNRTLNQINEGQGTLGKLAKNDSLYTNLNNAAEDLDSLFIDVKANPGRYIRFSVFGGGKDKKKKDKK</sequence>
<dbReference type="InterPro" id="IPR052336">
    <property type="entry name" value="MlaD_Phospholipid_Transporter"/>
</dbReference>
<feature type="domain" description="Mce/MlaD" evidence="2">
    <location>
        <begin position="36"/>
        <end position="113"/>
    </location>
</feature>
<accession>A0A6C0GRC2</accession>
<dbReference type="KEGG" id="rhoz:GXP67_29100"/>
<dbReference type="SUPFAM" id="SSF58104">
    <property type="entry name" value="Methyl-accepting chemotaxis protein (MCP) signaling domain"/>
    <property type="match status" value="1"/>
</dbReference>
<dbReference type="Proteomes" id="UP000480178">
    <property type="component" value="Chromosome"/>
</dbReference>
<evidence type="ECO:0000259" key="2">
    <source>
        <dbReference type="Pfam" id="PF02470"/>
    </source>
</evidence>
<gene>
    <name evidence="3" type="ORF">GXP67_29100</name>
</gene>